<evidence type="ECO:0000313" key="2">
    <source>
        <dbReference type="EMBL" id="SNS80855.1"/>
    </source>
</evidence>
<keyword evidence="3" id="KW-1185">Reference proteome</keyword>
<accession>A0A239HI70</accession>
<organism evidence="2 3">
    <name type="scientific">Actinomadura mexicana</name>
    <dbReference type="NCBI Taxonomy" id="134959"/>
    <lineage>
        <taxon>Bacteria</taxon>
        <taxon>Bacillati</taxon>
        <taxon>Actinomycetota</taxon>
        <taxon>Actinomycetes</taxon>
        <taxon>Streptosporangiales</taxon>
        <taxon>Thermomonosporaceae</taxon>
        <taxon>Actinomadura</taxon>
    </lineage>
</organism>
<dbReference type="Proteomes" id="UP000198420">
    <property type="component" value="Unassembled WGS sequence"/>
</dbReference>
<dbReference type="EMBL" id="FZNP01000031">
    <property type="protein sequence ID" value="SNS80855.1"/>
    <property type="molecule type" value="Genomic_DNA"/>
</dbReference>
<dbReference type="AlphaFoldDB" id="A0A239HI70"/>
<dbReference type="RefSeq" id="WP_143227481.1">
    <property type="nucleotide sequence ID" value="NZ_FZNP01000031.1"/>
</dbReference>
<evidence type="ECO:0000256" key="1">
    <source>
        <dbReference type="SAM" id="MobiDB-lite"/>
    </source>
</evidence>
<sequence>MSEEFADVSVPPSRTAVLIEQAQLAAVLADHSDEHAEIEIARLVARSPFRDAPAQFSEAETLFAVLRGARRLADTLDRIEKTAARMARERGVTVAELARVAQISERAAMTRYRRRGDAPAEDLLTLAIEARRAARLDPNDVLFALNARADRVLCGLSTSDQATDPERVQLADEVTRALQFVGLRLEYAPGEPGRYHDQDPADILAAGGLVEIVQDVELLIALDKHGRYDDFTTPPEILAALAAAVAEPNDDDEDQDDEPDAEPQH</sequence>
<gene>
    <name evidence="2" type="ORF">SAMN06265355_13135</name>
</gene>
<feature type="region of interest" description="Disordered" evidence="1">
    <location>
        <begin position="244"/>
        <end position="265"/>
    </location>
</feature>
<proteinExistence type="predicted"/>
<reference evidence="3" key="1">
    <citation type="submission" date="2017-06" db="EMBL/GenBank/DDBJ databases">
        <authorList>
            <person name="Varghese N."/>
            <person name="Submissions S."/>
        </authorList>
    </citation>
    <scope>NUCLEOTIDE SEQUENCE [LARGE SCALE GENOMIC DNA]</scope>
    <source>
        <strain evidence="3">DSM 44485</strain>
    </source>
</reference>
<feature type="compositionally biased region" description="Acidic residues" evidence="1">
    <location>
        <begin position="248"/>
        <end position="265"/>
    </location>
</feature>
<protein>
    <submittedName>
        <fullName evidence="2">Uncharacterized protein</fullName>
    </submittedName>
</protein>
<name>A0A239HI70_9ACTN</name>
<evidence type="ECO:0000313" key="3">
    <source>
        <dbReference type="Proteomes" id="UP000198420"/>
    </source>
</evidence>